<dbReference type="SUPFAM" id="SSF82171">
    <property type="entry name" value="DPP6 N-terminal domain-like"/>
    <property type="match status" value="1"/>
</dbReference>
<dbReference type="PIRSF" id="PIRSF003354">
    <property type="entry name" value="Coatomer_alpha_subunit"/>
    <property type="match status" value="1"/>
</dbReference>
<feature type="repeat" description="WD" evidence="13">
    <location>
        <begin position="311"/>
        <end position="350"/>
    </location>
</feature>
<evidence type="ECO:0000256" key="5">
    <source>
        <dbReference type="ARBA" id="ARBA00022737"/>
    </source>
</evidence>
<dbReference type="GO" id="GO:0006891">
    <property type="term" value="P:intra-Golgi vesicle-mediated transport"/>
    <property type="evidence" value="ECO:0007669"/>
    <property type="project" value="TreeGrafter"/>
</dbReference>
<dbReference type="GO" id="GO:0005840">
    <property type="term" value="C:ribosome"/>
    <property type="evidence" value="ECO:0007669"/>
    <property type="project" value="UniProtKB-KW"/>
</dbReference>
<dbReference type="FunFam" id="1.25.40.470:FF:000002">
    <property type="entry name" value="Coatomer subunit alpha"/>
    <property type="match status" value="1"/>
</dbReference>
<feature type="domain" description="Coatomer alpha subunit C-terminal" evidence="17">
    <location>
        <begin position="893"/>
        <end position="1265"/>
    </location>
</feature>
<dbReference type="AlphaFoldDB" id="A0A7J6YDP3"/>
<name>A0A7J6YDP3_TRYCR</name>
<dbReference type="Gene3D" id="2.130.10.10">
    <property type="entry name" value="YVTN repeat-like/Quinoprotein amine dehydrogenase"/>
    <property type="match status" value="1"/>
</dbReference>
<feature type="repeat" description="WD" evidence="13">
    <location>
        <begin position="80"/>
        <end position="121"/>
    </location>
</feature>
<evidence type="ECO:0000256" key="11">
    <source>
        <dbReference type="ARBA" id="ARBA00023274"/>
    </source>
</evidence>
<evidence type="ECO:0000259" key="16">
    <source>
        <dbReference type="Pfam" id="PF04053"/>
    </source>
</evidence>
<protein>
    <recommendedName>
        <fullName evidence="12">Coatomer subunit alpha</fullName>
    </recommendedName>
</protein>
<dbReference type="InterPro" id="IPR036322">
    <property type="entry name" value="WD40_repeat_dom_sf"/>
</dbReference>
<dbReference type="GO" id="GO:0006888">
    <property type="term" value="P:endoplasmic reticulum to Golgi vesicle-mediated transport"/>
    <property type="evidence" value="ECO:0007669"/>
    <property type="project" value="InterPro"/>
</dbReference>
<evidence type="ECO:0000256" key="14">
    <source>
        <dbReference type="SAM" id="MobiDB-lite"/>
    </source>
</evidence>
<dbReference type="InterPro" id="IPR016391">
    <property type="entry name" value="Coatomer_asu"/>
</dbReference>
<proteinExistence type="predicted"/>
<dbReference type="PROSITE" id="PS00678">
    <property type="entry name" value="WD_REPEATS_1"/>
    <property type="match status" value="1"/>
</dbReference>
<feature type="compositionally biased region" description="Acidic residues" evidence="14">
    <location>
        <begin position="930"/>
        <end position="941"/>
    </location>
</feature>
<dbReference type="PRINTS" id="PR00320">
    <property type="entry name" value="GPROTEINBRPT"/>
</dbReference>
<dbReference type="CDD" id="cd22948">
    <property type="entry name" value="Coatomer_WDAD_alpha"/>
    <property type="match status" value="1"/>
</dbReference>
<feature type="repeat" description="WD" evidence="13">
    <location>
        <begin position="122"/>
        <end position="163"/>
    </location>
</feature>
<feature type="domain" description="COPA/B TPR" evidence="18">
    <location>
        <begin position="670"/>
        <end position="823"/>
    </location>
</feature>
<dbReference type="PANTHER" id="PTHR19876:SF1">
    <property type="entry name" value="COATOMER SUBUNIT ALPHA"/>
    <property type="match status" value="1"/>
</dbReference>
<dbReference type="GO" id="GO:0005198">
    <property type="term" value="F:structural molecule activity"/>
    <property type="evidence" value="ECO:0007669"/>
    <property type="project" value="InterPro"/>
</dbReference>
<feature type="repeat" description="WD" evidence="13">
    <location>
        <begin position="267"/>
        <end position="308"/>
    </location>
</feature>
<keyword evidence="15" id="KW-0812">Transmembrane</keyword>
<dbReference type="InterPro" id="IPR006692">
    <property type="entry name" value="Beta-prop_COPA/B_2nd"/>
</dbReference>
<organism evidence="19 20">
    <name type="scientific">Trypanosoma cruzi</name>
    <dbReference type="NCBI Taxonomy" id="5693"/>
    <lineage>
        <taxon>Eukaryota</taxon>
        <taxon>Discoba</taxon>
        <taxon>Euglenozoa</taxon>
        <taxon>Kinetoplastea</taxon>
        <taxon>Metakinetoplastina</taxon>
        <taxon>Trypanosomatida</taxon>
        <taxon>Trypanosomatidae</taxon>
        <taxon>Trypanosoma</taxon>
        <taxon>Schizotrypanum</taxon>
    </lineage>
</organism>
<dbReference type="PROSITE" id="PS50082">
    <property type="entry name" value="WD_REPEATS_2"/>
    <property type="match status" value="6"/>
</dbReference>
<evidence type="ECO:0000256" key="12">
    <source>
        <dbReference type="PIRNR" id="PIRNR003354"/>
    </source>
</evidence>
<dbReference type="InterPro" id="IPR001680">
    <property type="entry name" value="WD40_rpt"/>
</dbReference>
<dbReference type="SMART" id="SM00320">
    <property type="entry name" value="WD40"/>
    <property type="match status" value="7"/>
</dbReference>
<evidence type="ECO:0000259" key="17">
    <source>
        <dbReference type="Pfam" id="PF06957"/>
    </source>
</evidence>
<comment type="caution">
    <text evidence="19">The sequence shown here is derived from an EMBL/GenBank/DDBJ whole genome shotgun (WGS) entry which is preliminary data.</text>
</comment>
<keyword evidence="2 12" id="KW-0813">Transport</keyword>
<dbReference type="Pfam" id="PF23953">
    <property type="entry name" value="TPR_COPA_B"/>
    <property type="match status" value="1"/>
</dbReference>
<dbReference type="Proteomes" id="UP000583944">
    <property type="component" value="Unassembled WGS sequence"/>
</dbReference>
<evidence type="ECO:0000256" key="4">
    <source>
        <dbReference type="ARBA" id="ARBA00022574"/>
    </source>
</evidence>
<dbReference type="InterPro" id="IPR010714">
    <property type="entry name" value="Coatomer_asu_C"/>
</dbReference>
<feature type="region of interest" description="Disordered" evidence="14">
    <location>
        <begin position="890"/>
        <end position="947"/>
    </location>
</feature>
<evidence type="ECO:0000256" key="1">
    <source>
        <dbReference type="ARBA" id="ARBA00004255"/>
    </source>
</evidence>
<feature type="compositionally biased region" description="Acidic residues" evidence="14">
    <location>
        <begin position="893"/>
        <end position="913"/>
    </location>
</feature>
<dbReference type="InterPro" id="IPR047312">
    <property type="entry name" value="Coatomer_alpha_WD-assoc_reg"/>
</dbReference>
<dbReference type="InterPro" id="IPR020472">
    <property type="entry name" value="WD40_PAC1"/>
</dbReference>
<keyword evidence="4 13" id="KW-0853">WD repeat</keyword>
<evidence type="ECO:0000313" key="19">
    <source>
        <dbReference type="EMBL" id="KAF5224400.1"/>
    </source>
</evidence>
<evidence type="ECO:0000256" key="8">
    <source>
        <dbReference type="ARBA" id="ARBA00022980"/>
    </source>
</evidence>
<evidence type="ECO:0000256" key="2">
    <source>
        <dbReference type="ARBA" id="ARBA00022448"/>
    </source>
</evidence>
<gene>
    <name evidence="19" type="ORF">ECC02_002656</name>
</gene>
<dbReference type="PROSITE" id="PS50294">
    <property type="entry name" value="WD_REPEATS_REGION"/>
    <property type="match status" value="5"/>
</dbReference>
<dbReference type="FunFam" id="2.130.10.10:FF:000010">
    <property type="entry name" value="Coatomer subunit alpha"/>
    <property type="match status" value="1"/>
</dbReference>
<dbReference type="CDD" id="cd00200">
    <property type="entry name" value="WD40"/>
    <property type="match status" value="1"/>
</dbReference>
<dbReference type="GO" id="GO:0030126">
    <property type="term" value="C:COPI vesicle coat"/>
    <property type="evidence" value="ECO:0007669"/>
    <property type="project" value="UniProtKB-UniRule"/>
</dbReference>
<dbReference type="InterPro" id="IPR015943">
    <property type="entry name" value="WD40/YVTN_repeat-like_dom_sf"/>
</dbReference>
<evidence type="ECO:0000256" key="9">
    <source>
        <dbReference type="ARBA" id="ARBA00023034"/>
    </source>
</evidence>
<keyword evidence="15" id="KW-1133">Transmembrane helix</keyword>
<feature type="repeat" description="WD" evidence="13">
    <location>
        <begin position="206"/>
        <end position="247"/>
    </location>
</feature>
<evidence type="ECO:0000256" key="6">
    <source>
        <dbReference type="ARBA" id="ARBA00022892"/>
    </source>
</evidence>
<keyword evidence="9 12" id="KW-0333">Golgi apparatus</keyword>
<feature type="transmembrane region" description="Helical" evidence="15">
    <location>
        <begin position="20"/>
        <end position="39"/>
    </location>
</feature>
<comment type="subcellular location">
    <subcellularLocation>
        <location evidence="12">Cytoplasm</location>
    </subcellularLocation>
    <subcellularLocation>
        <location evidence="1 12">Golgi apparatus membrane</location>
        <topology evidence="1 12">Peripheral membrane protein</topology>
        <orientation evidence="1">Cytoplasmic side</orientation>
    </subcellularLocation>
</comment>
<dbReference type="GO" id="GO:0006890">
    <property type="term" value="P:retrograde vesicle-mediated transport, Golgi to endoplasmic reticulum"/>
    <property type="evidence" value="ECO:0007669"/>
    <property type="project" value="TreeGrafter"/>
</dbReference>
<dbReference type="VEuPathDB" id="TriTrypDB:BCY84_20490"/>
<evidence type="ECO:0000256" key="7">
    <source>
        <dbReference type="ARBA" id="ARBA00022927"/>
    </source>
</evidence>
<evidence type="ECO:0000313" key="20">
    <source>
        <dbReference type="Proteomes" id="UP000583944"/>
    </source>
</evidence>
<keyword evidence="5" id="KW-0677">Repeat</keyword>
<keyword evidence="10 12" id="KW-0472">Membrane</keyword>
<accession>A0A7J6YDP3</accession>
<dbReference type="EMBL" id="JABDHM010000013">
    <property type="protein sequence ID" value="KAF5224400.1"/>
    <property type="molecule type" value="Genomic_DNA"/>
</dbReference>
<keyword evidence="6 12" id="KW-0931">ER-Golgi transport</keyword>
<dbReference type="GO" id="GO:0000139">
    <property type="term" value="C:Golgi membrane"/>
    <property type="evidence" value="ECO:0007669"/>
    <property type="project" value="UniProtKB-SubCell"/>
</dbReference>
<evidence type="ECO:0000256" key="10">
    <source>
        <dbReference type="ARBA" id="ARBA00023136"/>
    </source>
</evidence>
<evidence type="ECO:0000259" key="18">
    <source>
        <dbReference type="Pfam" id="PF23953"/>
    </source>
</evidence>
<feature type="domain" description="COPA/B second beta-propeller" evidence="16">
    <location>
        <begin position="425"/>
        <end position="642"/>
    </location>
</feature>
<dbReference type="SUPFAM" id="SSF50978">
    <property type="entry name" value="WD40 repeat-like"/>
    <property type="match status" value="1"/>
</dbReference>
<dbReference type="Pfam" id="PF00400">
    <property type="entry name" value="WD40"/>
    <property type="match status" value="6"/>
</dbReference>
<keyword evidence="3 12" id="KW-0963">Cytoplasm</keyword>
<dbReference type="Gene3D" id="1.25.40.470">
    <property type="match status" value="1"/>
</dbReference>
<feature type="transmembrane region" description="Helical" evidence="15">
    <location>
        <begin position="46"/>
        <end position="74"/>
    </location>
</feature>
<dbReference type="GO" id="GO:0006886">
    <property type="term" value="P:intracellular protein transport"/>
    <property type="evidence" value="ECO:0007669"/>
    <property type="project" value="UniProtKB-UniRule"/>
</dbReference>
<comment type="function">
    <text evidence="12">The coatomer is a cytosolic protein complex that binds to dilysine motifs and reversibly associates with Golgi non-clathrin-coated vesicles, which further mediate biosynthetic protein transport from the ER, via the Golgi up to the trans Golgi network.</text>
</comment>
<feature type="repeat" description="WD" evidence="13">
    <location>
        <begin position="164"/>
        <end position="205"/>
    </location>
</feature>
<dbReference type="PANTHER" id="PTHR19876">
    <property type="entry name" value="COATOMER"/>
    <property type="match status" value="1"/>
</dbReference>
<dbReference type="InterPro" id="IPR050844">
    <property type="entry name" value="Coatomer_complex_subunit"/>
</dbReference>
<dbReference type="Pfam" id="PF06957">
    <property type="entry name" value="COPI_C"/>
    <property type="match status" value="1"/>
</dbReference>
<dbReference type="InterPro" id="IPR019775">
    <property type="entry name" value="WD40_repeat_CS"/>
</dbReference>
<dbReference type="VEuPathDB" id="TriTrypDB:ECC02_002656"/>
<evidence type="ECO:0000256" key="13">
    <source>
        <dbReference type="PROSITE-ProRule" id="PRU00221"/>
    </source>
</evidence>
<evidence type="ECO:0000256" key="3">
    <source>
        <dbReference type="ARBA" id="ARBA00022490"/>
    </source>
</evidence>
<dbReference type="InterPro" id="IPR056176">
    <property type="entry name" value="TPR_COPA_B"/>
</dbReference>
<keyword evidence="11" id="KW-0687">Ribonucleoprotein</keyword>
<evidence type="ECO:0000256" key="15">
    <source>
        <dbReference type="SAM" id="Phobius"/>
    </source>
</evidence>
<sequence length="1268" mass="144108">MHKRKENNNSERFFFFFFDETHKIIIIYAFLSVLFTYTFCFSLKKFLIFCIFFFFFFFCVTLILLAAGAEFIFLDMLTKFDVRSCRVKGISFHKSRPWVLCGLHNGTVQIWDYRTNTSIDTYTEHSGSVRGVDFHISQPLFVSGADDYLIKVWNYKLRRCLFTLRGHMDYIRVTFFHHEQPWILSCSDDFTVRIWNWQSRSSVACLPGHNHYVMCAQFHPREDLVVSASLDRTIRVWDISSLRLRKQEVGIAQDLLGTTDVTLKYLLEGHEKGVNWVCFHPTKPYIASAADDRTVRVWRMMESSCHEELQLRGHTNNVCCVTYMKDFLISDSEDRTIRVWDVKSRNPIMVFRRDTDRYWILATLPEKNLIAAGHDSGMQVFKLFRERPAWVVNGKLLHYIYEDTLYSHDFESRAEYKFNLSHHLHPPCTISCNPVDNMAVLWYDTDGGMTETFTIPKPGYAVDADIKKRLNVTDAVFFAPSKYVFVDKSNKLVVCNCQGEREKVVSPEHSCKRVFPGPMGYVLCQTDAGVELYHMAQHTVTAEAAVCGIRHVVWDKEFNKVAFISKNTITVMTKRLKLITTIVVSTVRMKSAAFDEQRNILYYTTANHLKYCNLRTGECSTIQSMKNPAYLVRASGDTIWMITREGKVTVQELDNLELNFKLKLQQQAYREVIKIIHRKQLQGQALVGYLHKHGHSEIALHFVTEPFTRFNLAVECGALEIAKSTAMELNQASVWRRLAEAAKTNGDIQLAQFANSKALNFHGGALLSLITGNMAALGHLVDTTNDDNFKLHYGLYLSDAQKRVQILANAGQLPLAYLTAKSNGLDDLASAILDKMDPDVSERMLKAKVHPISEIPKPVAVTENWPMLQVEESMFARLLKEPGQLNAAQAVLGDDEEEEDHAGAGWDEDDYDDTNNNAGMGMDGEREEREVEGEGWDDDLEIQVPPDYGADGAQKGVYVVPVEHPPLPQHWVEMYSLPAFHVAAGSFATAFDLLRRQIGLCDPEPLKPYMMNLWTSANASRPSWIVSSVVFPLTKYPSGEQRGAHHAPLLPEYIPVLTEKLRAGYTAFVEGRFADAQAHFVGIMHQAVFATYEDEKQRASLLELITIASEYARALSVQLHCRSIDGNSKEALELSLYFTHFKLQRSHLTLALSQAMSKAYKMKNIKTATAVARRLLDQDPPKTKANQALAIVAEGERNPTDSEKLEYDERNPFSLCSFSHRPMYKGTIDPIRCSYCHSPAHPEHKGKACPVCKIALLGAETAGLVNRA</sequence>
<reference evidence="19 20" key="1">
    <citation type="journal article" date="2019" name="Genome Biol. Evol.">
        <title>Nanopore Sequencing Significantly Improves Genome Assembly of the Protozoan Parasite Trypanosoma cruzi.</title>
        <authorList>
            <person name="Diaz-Viraque F."/>
            <person name="Pita S."/>
            <person name="Greif G."/>
            <person name="de Souza R.C.M."/>
            <person name="Iraola G."/>
            <person name="Robello C."/>
        </authorList>
    </citation>
    <scope>NUCLEOTIDE SEQUENCE [LARGE SCALE GENOMIC DNA]</scope>
    <source>
        <strain evidence="19 20">Berenice</strain>
    </source>
</reference>
<comment type="subunit">
    <text evidence="12">Oligomeric complex that consists of at least the alpha, beta, beta', gamma, delta, epsilon and zeta subunits.</text>
</comment>
<dbReference type="GO" id="GO:1990904">
    <property type="term" value="C:ribonucleoprotein complex"/>
    <property type="evidence" value="ECO:0007669"/>
    <property type="project" value="UniProtKB-KW"/>
</dbReference>
<dbReference type="Pfam" id="PF04053">
    <property type="entry name" value="B-prop_COPA_B_2nd"/>
    <property type="match status" value="1"/>
</dbReference>
<keyword evidence="7 12" id="KW-0653">Protein transport</keyword>
<keyword evidence="8" id="KW-0689">Ribosomal protein</keyword>